<name>A0A7W6M5H5_9RHOB</name>
<evidence type="ECO:0000313" key="5">
    <source>
        <dbReference type="EMBL" id="MBB4172751.1"/>
    </source>
</evidence>
<evidence type="ECO:0000313" key="6">
    <source>
        <dbReference type="Proteomes" id="UP000565745"/>
    </source>
</evidence>
<protein>
    <submittedName>
        <fullName evidence="5">GT2 family glycosyltransferase</fullName>
    </submittedName>
</protein>
<dbReference type="Gene3D" id="3.40.50.2000">
    <property type="entry name" value="Glycogen Phosphorylase B"/>
    <property type="match status" value="1"/>
</dbReference>
<dbReference type="Proteomes" id="UP000565745">
    <property type="component" value="Unassembled WGS sequence"/>
</dbReference>
<evidence type="ECO:0000256" key="1">
    <source>
        <dbReference type="ARBA" id="ARBA00006739"/>
    </source>
</evidence>
<dbReference type="Pfam" id="PF13692">
    <property type="entry name" value="Glyco_trans_1_4"/>
    <property type="match status" value="1"/>
</dbReference>
<dbReference type="SUPFAM" id="SSF53448">
    <property type="entry name" value="Nucleotide-diphospho-sugar transferases"/>
    <property type="match status" value="1"/>
</dbReference>
<dbReference type="PANTHER" id="PTHR43179">
    <property type="entry name" value="RHAMNOSYLTRANSFERASE WBBL"/>
    <property type="match status" value="1"/>
</dbReference>
<dbReference type="Pfam" id="PF00535">
    <property type="entry name" value="Glycos_transf_2"/>
    <property type="match status" value="1"/>
</dbReference>
<organism evidence="5 6">
    <name type="scientific">Sulfitobacter noctilucicola</name>
    <dbReference type="NCBI Taxonomy" id="1342301"/>
    <lineage>
        <taxon>Bacteria</taxon>
        <taxon>Pseudomonadati</taxon>
        <taxon>Pseudomonadota</taxon>
        <taxon>Alphaproteobacteria</taxon>
        <taxon>Rhodobacterales</taxon>
        <taxon>Roseobacteraceae</taxon>
        <taxon>Sulfitobacter</taxon>
    </lineage>
</organism>
<accession>A0A7W6M5H5</accession>
<evidence type="ECO:0000256" key="2">
    <source>
        <dbReference type="ARBA" id="ARBA00022676"/>
    </source>
</evidence>
<dbReference type="SUPFAM" id="SSF53756">
    <property type="entry name" value="UDP-Glycosyltransferase/glycogen phosphorylase"/>
    <property type="match status" value="1"/>
</dbReference>
<feature type="domain" description="Glycosyltransferase 2-like" evidence="4">
    <location>
        <begin position="209"/>
        <end position="387"/>
    </location>
</feature>
<dbReference type="InterPro" id="IPR001173">
    <property type="entry name" value="Glyco_trans_2-like"/>
</dbReference>
<dbReference type="RefSeq" id="WP_152540565.1">
    <property type="nucleotide sequence ID" value="NZ_JACIFU010000001.1"/>
</dbReference>
<dbReference type="AlphaFoldDB" id="A0A7W6M5H5"/>
<gene>
    <name evidence="5" type="ORF">GGR93_000512</name>
</gene>
<dbReference type="InterPro" id="IPR029044">
    <property type="entry name" value="Nucleotide-diphossugar_trans"/>
</dbReference>
<dbReference type="GO" id="GO:0016757">
    <property type="term" value="F:glycosyltransferase activity"/>
    <property type="evidence" value="ECO:0007669"/>
    <property type="project" value="UniProtKB-KW"/>
</dbReference>
<keyword evidence="3 5" id="KW-0808">Transferase</keyword>
<keyword evidence="2" id="KW-0328">Glycosyltransferase</keyword>
<evidence type="ECO:0000259" key="4">
    <source>
        <dbReference type="Pfam" id="PF00535"/>
    </source>
</evidence>
<comment type="caution">
    <text evidence="5">The sequence shown here is derived from an EMBL/GenBank/DDBJ whole genome shotgun (WGS) entry which is preliminary data.</text>
</comment>
<comment type="similarity">
    <text evidence="1">Belongs to the glycosyltransferase 2 family.</text>
</comment>
<dbReference type="EMBL" id="JACIFU010000001">
    <property type="protein sequence ID" value="MBB4172751.1"/>
    <property type="molecule type" value="Genomic_DNA"/>
</dbReference>
<proteinExistence type="inferred from homology"/>
<sequence>MPDQGLLRMINQLWQLFNRYCGRHLKASVPGFPMFDDAEQPIGHLDRISLVDGRLTLEGWTLANRATLTVDRQRQMVFPNLVRTDVSKLYDWDETQTLGFVVDASYSGHSSGTLGLEFDDVRYVYQVPKLNLRFARSRLMLPFAATVVRMVPALISWKMRRDPSARAKLKNAFGLDDPVTAFLSNPDLFPNENRPVKADPPSLMETPITIVLPVYNAFELLEEVLNRVVQHTDLPWHLIIVEDCSTDERVRPFLQDFVADLNRSEPERVTLIENATNQGFIRSVNAALKMSLSRNDHVVLLNSDAFVPAGWASRLVRPILAHDNVASVTPMSNDAEIFTSPVICQRHDLAVGQADRIDELAKQFNPDSALASAPTGVGFCMAINHKYLNDVPQLDTTFGRGYGEEVDWCQKVRKKGGRHLGLPSLYVEHRGGTSFGSAEKLKLVETNNAIISKRYPYYDAEVQTFIRHDPMSAARLALAIGWAAENQQGPLSIYIAHALGGGAEDYLKKRIASEVEDANSAIVLRVGHAHEWQVELHTQMGVTSSATNDFSFLERLLEPITERHIVYSNGVGHRDPVTLPQRIQSLKQDDRDTIEILFHDFLPISPSYTLLNAKGFFDGVPPAESLDPAHQSRGGDGRKVSLAEWRAAWGALLREAETVTVFSENSQKLVLDAYPDVAEHISLRPHTLFINAEELACETRQADEVVIGVLGNIGYQKGAAVLRDMAAQLAKSKAARLVVIGNVDPTYPLVAPAKIHGDYKIGDIPSLVKRYGITCWLIPSIWPETFSYTTHEALATGLPVWCFDLGAPADIVASHLEESGQGGIVGLTHGKPSVSQTISSLVETKA</sequence>
<keyword evidence="6" id="KW-1185">Reference proteome</keyword>
<dbReference type="OrthoDB" id="9771846at2"/>
<dbReference type="Gene3D" id="3.90.550.10">
    <property type="entry name" value="Spore Coat Polysaccharide Biosynthesis Protein SpsA, Chain A"/>
    <property type="match status" value="1"/>
</dbReference>
<evidence type="ECO:0000256" key="3">
    <source>
        <dbReference type="ARBA" id="ARBA00022679"/>
    </source>
</evidence>
<dbReference type="PANTHER" id="PTHR43179:SF12">
    <property type="entry name" value="GALACTOFURANOSYLTRANSFERASE GLFT2"/>
    <property type="match status" value="1"/>
</dbReference>
<reference evidence="5 6" key="1">
    <citation type="submission" date="2020-08" db="EMBL/GenBank/DDBJ databases">
        <title>Genomic Encyclopedia of Type Strains, Phase IV (KMG-IV): sequencing the most valuable type-strain genomes for metagenomic binning, comparative biology and taxonomic classification.</title>
        <authorList>
            <person name="Goeker M."/>
        </authorList>
    </citation>
    <scope>NUCLEOTIDE SEQUENCE [LARGE SCALE GENOMIC DNA]</scope>
    <source>
        <strain evidence="5 6">DSM 101015</strain>
    </source>
</reference>